<name>A0A3B0YGT3_9ZZZZ</name>
<dbReference type="Gene3D" id="3.60.15.10">
    <property type="entry name" value="Ribonuclease Z/Hydroxyacylglutathione hydrolase-like"/>
    <property type="match status" value="1"/>
</dbReference>
<dbReference type="CDD" id="cd16282">
    <property type="entry name" value="metallo-hydrolase-like_MBL-fold"/>
    <property type="match status" value="1"/>
</dbReference>
<dbReference type="EMBL" id="UOFL01000159">
    <property type="protein sequence ID" value="VAW78611.1"/>
    <property type="molecule type" value="Genomic_DNA"/>
</dbReference>
<proteinExistence type="predicted"/>
<evidence type="ECO:0000256" key="1">
    <source>
        <dbReference type="SAM" id="MobiDB-lite"/>
    </source>
</evidence>
<dbReference type="SUPFAM" id="SSF56281">
    <property type="entry name" value="Metallo-hydrolase/oxidoreductase"/>
    <property type="match status" value="1"/>
</dbReference>
<dbReference type="PANTHER" id="PTHR42951">
    <property type="entry name" value="METALLO-BETA-LACTAMASE DOMAIN-CONTAINING"/>
    <property type="match status" value="1"/>
</dbReference>
<dbReference type="InterPro" id="IPR001279">
    <property type="entry name" value="Metallo-B-lactamas"/>
</dbReference>
<protein>
    <submittedName>
        <fullName evidence="3">SoxH protein, homolog</fullName>
    </submittedName>
</protein>
<reference evidence="3" key="1">
    <citation type="submission" date="2018-06" db="EMBL/GenBank/DDBJ databases">
        <authorList>
            <person name="Zhirakovskaya E."/>
        </authorList>
    </citation>
    <scope>NUCLEOTIDE SEQUENCE</scope>
</reference>
<feature type="compositionally biased region" description="Polar residues" evidence="1">
    <location>
        <begin position="54"/>
        <end position="68"/>
    </location>
</feature>
<accession>A0A3B0YGT3</accession>
<dbReference type="AlphaFoldDB" id="A0A3B0YGT3"/>
<dbReference type="SMART" id="SM00849">
    <property type="entry name" value="Lactamase_B"/>
    <property type="match status" value="1"/>
</dbReference>
<evidence type="ECO:0000259" key="2">
    <source>
        <dbReference type="SMART" id="SM00849"/>
    </source>
</evidence>
<dbReference type="Pfam" id="PF00753">
    <property type="entry name" value="Lactamase_B"/>
    <property type="match status" value="1"/>
</dbReference>
<dbReference type="InterPro" id="IPR050855">
    <property type="entry name" value="NDM-1-like"/>
</dbReference>
<gene>
    <name evidence="3" type="ORF">MNBD_GAMMA12-3170</name>
</gene>
<feature type="region of interest" description="Disordered" evidence="1">
    <location>
        <begin position="29"/>
        <end position="70"/>
    </location>
</feature>
<sequence length="369" mass="41025">MNKIIASLLAVTVLFLIASGAVFAETPVSSKKSDNSKMQDASQTLKDAKKVESSNKPASHQNTASKSVSLKEDKRYPLSTVTMSLKKVSKHVYYIQGQAGTALDNQGFISNASVIITPKGIIIVDALASPSLARLMLQKIRKISNQPIVKVISTHYHADHIYGLQIFKDMKVEIMAPAGTWKYLDSANSKTLLASRRKSLKPWINQYTRLVKPDTIISKETVIKLGGVELLVNYIGSAHSDGDLSVYVKTDKVLISGDLIFEGRVPYVGNTNTSHWLKSLKEMKTDGLLALIPGHGKALQKPTIAIQLNYDYLLLLRDKMKVAVEDFKSFNEAYKEVDWSRFKHLPAFKEANRGNAYRVYHSLEVESLK</sequence>
<dbReference type="InterPro" id="IPR036866">
    <property type="entry name" value="RibonucZ/Hydroxyglut_hydro"/>
</dbReference>
<dbReference type="PANTHER" id="PTHR42951:SF20">
    <property type="entry name" value="BETA LACTAMASE"/>
    <property type="match status" value="1"/>
</dbReference>
<feature type="domain" description="Metallo-beta-lactamase" evidence="2">
    <location>
        <begin position="109"/>
        <end position="295"/>
    </location>
</feature>
<organism evidence="3">
    <name type="scientific">hydrothermal vent metagenome</name>
    <dbReference type="NCBI Taxonomy" id="652676"/>
    <lineage>
        <taxon>unclassified sequences</taxon>
        <taxon>metagenomes</taxon>
        <taxon>ecological metagenomes</taxon>
    </lineage>
</organism>
<evidence type="ECO:0000313" key="3">
    <source>
        <dbReference type="EMBL" id="VAW78611.1"/>
    </source>
</evidence>